<evidence type="ECO:0000313" key="2">
    <source>
        <dbReference type="EMBL" id="SUO97646.1"/>
    </source>
</evidence>
<keyword evidence="1" id="KW-1133">Transmembrane helix</keyword>
<gene>
    <name evidence="2" type="ORF">NCTC13337_02545</name>
</gene>
<keyword evidence="1" id="KW-0472">Membrane</keyword>
<dbReference type="InterPro" id="IPR048136">
    <property type="entry name" value="STM3941-like"/>
</dbReference>
<evidence type="ECO:0000256" key="1">
    <source>
        <dbReference type="SAM" id="Phobius"/>
    </source>
</evidence>
<evidence type="ECO:0000313" key="3">
    <source>
        <dbReference type="Proteomes" id="UP000254601"/>
    </source>
</evidence>
<accession>A0A380N050</accession>
<dbReference type="AlphaFoldDB" id="A0A380N050"/>
<dbReference type="Proteomes" id="UP000254601">
    <property type="component" value="Unassembled WGS sequence"/>
</dbReference>
<dbReference type="NCBIfam" id="NF041635">
    <property type="entry name" value="STM3941_fam"/>
    <property type="match status" value="1"/>
</dbReference>
<protein>
    <submittedName>
        <fullName evidence="2">Uncharacterized protein</fullName>
    </submittedName>
</protein>
<reference evidence="2 3" key="1">
    <citation type="submission" date="2018-06" db="EMBL/GenBank/DDBJ databases">
        <authorList>
            <consortium name="Pathogen Informatics"/>
            <person name="Doyle S."/>
        </authorList>
    </citation>
    <scope>NUCLEOTIDE SEQUENCE [LARGE SCALE GENOMIC DNA]</scope>
    <source>
        <strain evidence="2 3">NCTC13337</strain>
    </source>
</reference>
<name>A0A380N050_9GAMM</name>
<feature type="transmembrane region" description="Helical" evidence="1">
    <location>
        <begin position="54"/>
        <end position="79"/>
    </location>
</feature>
<keyword evidence="3" id="KW-1185">Reference proteome</keyword>
<dbReference type="RefSeq" id="WP_072576981.1">
    <property type="nucleotide sequence ID" value="NZ_LWHB01000122.1"/>
</dbReference>
<dbReference type="EMBL" id="UHIC01000001">
    <property type="protein sequence ID" value="SUO97646.1"/>
    <property type="molecule type" value="Genomic_DNA"/>
</dbReference>
<feature type="transmembrane region" description="Helical" evidence="1">
    <location>
        <begin position="12"/>
        <end position="32"/>
    </location>
</feature>
<keyword evidence="1" id="KW-0812">Transmembrane</keyword>
<sequence>MNTKEFYKNKTKLAMLLAGSMIFCILCIWVMVDPPVCKMGRCRLVERLYSNAPFFYYLLCVAGLILFLLISMLMIKILISNQPFLRLYHQKIEIIPAFGESVVIPIAAIKEMTQLKEGKNVFLVLTLSDSMLIENLTFIQQKVLKANIVPPTLSISTIAAQETSDVIEQAIRKQMLLFASMAEQKVVLDK</sequence>
<organism evidence="2 3">
    <name type="scientific">Suttonella ornithocola</name>
    <dbReference type="NCBI Taxonomy" id="279832"/>
    <lineage>
        <taxon>Bacteria</taxon>
        <taxon>Pseudomonadati</taxon>
        <taxon>Pseudomonadota</taxon>
        <taxon>Gammaproteobacteria</taxon>
        <taxon>Cardiobacteriales</taxon>
        <taxon>Cardiobacteriaceae</taxon>
        <taxon>Suttonella</taxon>
    </lineage>
</organism>
<proteinExistence type="predicted"/>